<dbReference type="AlphaFoldDB" id="A0A0K9NNN4"/>
<dbReference type="OrthoDB" id="1692590at2759"/>
<dbReference type="EMBL" id="LFYR01001977">
    <property type="protein sequence ID" value="KMZ58218.1"/>
    <property type="molecule type" value="Genomic_DNA"/>
</dbReference>
<evidence type="ECO:0000313" key="2">
    <source>
        <dbReference type="Proteomes" id="UP000036987"/>
    </source>
</evidence>
<dbReference type="STRING" id="29655.A0A0K9NNN4"/>
<accession>A0A0K9NNN4</accession>
<sequence length="98" mass="11283">MKLFDHLPKMEFLRSEEMSFVQFIIPFESAHRAVTYLGDLGVVQFNNAGDFLGSSLKEAVENERKLEEVAFSMEDYREDASFLEQQMQSESSNQCCLS</sequence>
<protein>
    <recommendedName>
        <fullName evidence="3">V-type proton ATPase subunit a</fullName>
    </recommendedName>
</protein>
<reference evidence="2" key="1">
    <citation type="journal article" date="2016" name="Nature">
        <title>The genome of the seagrass Zostera marina reveals angiosperm adaptation to the sea.</title>
        <authorList>
            <person name="Olsen J.L."/>
            <person name="Rouze P."/>
            <person name="Verhelst B."/>
            <person name="Lin Y.-C."/>
            <person name="Bayer T."/>
            <person name="Collen J."/>
            <person name="Dattolo E."/>
            <person name="De Paoli E."/>
            <person name="Dittami S."/>
            <person name="Maumus F."/>
            <person name="Michel G."/>
            <person name="Kersting A."/>
            <person name="Lauritano C."/>
            <person name="Lohaus R."/>
            <person name="Toepel M."/>
            <person name="Tonon T."/>
            <person name="Vanneste K."/>
            <person name="Amirebrahimi M."/>
            <person name="Brakel J."/>
            <person name="Bostroem C."/>
            <person name="Chovatia M."/>
            <person name="Grimwood J."/>
            <person name="Jenkins J.W."/>
            <person name="Jueterbock A."/>
            <person name="Mraz A."/>
            <person name="Stam W.T."/>
            <person name="Tice H."/>
            <person name="Bornberg-Bauer E."/>
            <person name="Green P.J."/>
            <person name="Pearson G.A."/>
            <person name="Procaccini G."/>
            <person name="Duarte C.M."/>
            <person name="Schmutz J."/>
            <person name="Reusch T.B.H."/>
            <person name="Van de Peer Y."/>
        </authorList>
    </citation>
    <scope>NUCLEOTIDE SEQUENCE [LARGE SCALE GENOMIC DNA]</scope>
    <source>
        <strain evidence="2">cv. Finnish</strain>
    </source>
</reference>
<keyword evidence="2" id="KW-1185">Reference proteome</keyword>
<dbReference type="Proteomes" id="UP000036987">
    <property type="component" value="Unassembled WGS sequence"/>
</dbReference>
<gene>
    <name evidence="1" type="ORF">ZOSMA_79G00610</name>
</gene>
<name>A0A0K9NNN4_ZOSMR</name>
<comment type="caution">
    <text evidence="1">The sequence shown here is derived from an EMBL/GenBank/DDBJ whole genome shotgun (WGS) entry which is preliminary data.</text>
</comment>
<evidence type="ECO:0008006" key="3">
    <source>
        <dbReference type="Google" id="ProtNLM"/>
    </source>
</evidence>
<evidence type="ECO:0000313" key="1">
    <source>
        <dbReference type="EMBL" id="KMZ58218.1"/>
    </source>
</evidence>
<proteinExistence type="predicted"/>
<organism evidence="1 2">
    <name type="scientific">Zostera marina</name>
    <name type="common">Eelgrass</name>
    <dbReference type="NCBI Taxonomy" id="29655"/>
    <lineage>
        <taxon>Eukaryota</taxon>
        <taxon>Viridiplantae</taxon>
        <taxon>Streptophyta</taxon>
        <taxon>Embryophyta</taxon>
        <taxon>Tracheophyta</taxon>
        <taxon>Spermatophyta</taxon>
        <taxon>Magnoliopsida</taxon>
        <taxon>Liliopsida</taxon>
        <taxon>Zosteraceae</taxon>
        <taxon>Zostera</taxon>
    </lineage>
</organism>